<reference evidence="2 4" key="1">
    <citation type="submission" date="2016-04" db="EMBL/GenBank/DDBJ databases">
        <authorList>
            <person name="Evans L.H."/>
            <person name="Alamgir A."/>
            <person name="Owens N."/>
            <person name="Weber N.D."/>
            <person name="Virtaneva K."/>
            <person name="Barbian K."/>
            <person name="Babar A."/>
            <person name="Rosenke K."/>
        </authorList>
    </citation>
    <scope>NUCLEOTIDE SEQUENCE [LARGE SCALE GENOMIC DNA]</scope>
    <source>
        <strain evidence="2 4">JL2886</strain>
    </source>
</reference>
<evidence type="ECO:0000313" key="4">
    <source>
        <dbReference type="Proteomes" id="UP000092565"/>
    </source>
</evidence>
<proteinExistence type="predicted"/>
<dbReference type="RefSeq" id="WP_065272785.1">
    <property type="nucleotide sequence ID" value="NZ_CP015124.1"/>
</dbReference>
<dbReference type="Proteomes" id="UP000092565">
    <property type="component" value="Chromosome"/>
</dbReference>
<evidence type="ECO:0000313" key="2">
    <source>
        <dbReference type="EMBL" id="ANP38065.1"/>
    </source>
</evidence>
<dbReference type="EMBL" id="JARCJK010000002">
    <property type="protein sequence ID" value="MDE4165523.1"/>
    <property type="molecule type" value="Genomic_DNA"/>
</dbReference>
<protein>
    <submittedName>
        <fullName evidence="2">Uncharacterized protein</fullName>
    </submittedName>
</protein>
<keyword evidence="1" id="KW-0732">Signal</keyword>
<dbReference type="AlphaFoldDB" id="A0A1B0ZV65"/>
<accession>A0A1B0ZV65</accession>
<feature type="signal peptide" evidence="1">
    <location>
        <begin position="1"/>
        <end position="19"/>
    </location>
</feature>
<dbReference type="PATRIC" id="fig|60890.4.peg.3104"/>
<dbReference type="Proteomes" id="UP001218364">
    <property type="component" value="Unassembled WGS sequence"/>
</dbReference>
<sequence>MRIVTCSALFSLVLSPVWANDFEPSMKAYLENSIRDWATAPVLIDAINGQNARTSGYSQAQIDAMDTAWRAEVGTASTPTITPVLENAAADFLREQVVKSGGQITEVFVMDAHGLNVAASAATSDMWQGDEAKFQQTYPVGPDAAHFGDVELDASTQSYQAQISLTIVDPATGAPIGAMTVAVDAESLM</sequence>
<evidence type="ECO:0000256" key="1">
    <source>
        <dbReference type="SAM" id="SignalP"/>
    </source>
</evidence>
<reference evidence="3 5" key="2">
    <citation type="submission" date="2023-02" db="EMBL/GenBank/DDBJ databases">
        <title>Population genomics of bacteria associated with diatom.</title>
        <authorList>
            <person name="Xie J."/>
            <person name="Wang H."/>
        </authorList>
    </citation>
    <scope>NUCLEOTIDE SEQUENCE [LARGE SCALE GENOMIC DNA]</scope>
    <source>
        <strain evidence="3 5">PT47_8</strain>
    </source>
</reference>
<dbReference type="EMBL" id="CP015124">
    <property type="protein sequence ID" value="ANP38065.1"/>
    <property type="molecule type" value="Genomic_DNA"/>
</dbReference>
<organism evidence="2 4">
    <name type="scientific">Phaeobacter gallaeciensis</name>
    <dbReference type="NCBI Taxonomy" id="60890"/>
    <lineage>
        <taxon>Bacteria</taxon>
        <taxon>Pseudomonadati</taxon>
        <taxon>Pseudomonadota</taxon>
        <taxon>Alphaproteobacteria</taxon>
        <taxon>Rhodobacterales</taxon>
        <taxon>Roseobacteraceae</taxon>
        <taxon>Phaeobacter</taxon>
    </lineage>
</organism>
<name>A0A1B0ZV65_9RHOB</name>
<dbReference type="OrthoDB" id="195732at2"/>
<evidence type="ECO:0000313" key="5">
    <source>
        <dbReference type="Proteomes" id="UP001218364"/>
    </source>
</evidence>
<evidence type="ECO:0000313" key="3">
    <source>
        <dbReference type="EMBL" id="MDE4165523.1"/>
    </source>
</evidence>
<keyword evidence="4" id="KW-1185">Reference proteome</keyword>
<feature type="chain" id="PRO_5044370092" evidence="1">
    <location>
        <begin position="20"/>
        <end position="189"/>
    </location>
</feature>
<gene>
    <name evidence="2" type="ORF">JL2886_03179</name>
    <name evidence="3" type="ORF">PXK24_07435</name>
</gene>